<protein>
    <submittedName>
        <fullName evidence="9">Probable metal-nicotianamine transporter YSL7</fullName>
    </submittedName>
</protein>
<feature type="transmembrane region" description="Helical" evidence="7">
    <location>
        <begin position="58"/>
        <end position="78"/>
    </location>
</feature>
<keyword evidence="4 7" id="KW-0812">Transmembrane</keyword>
<reference evidence="9" key="1">
    <citation type="submission" date="2025-08" db="UniProtKB">
        <authorList>
            <consortium name="RefSeq"/>
        </authorList>
    </citation>
    <scope>IDENTIFICATION</scope>
    <source>
        <tissue evidence="9">Leaf</tissue>
    </source>
</reference>
<dbReference type="Proteomes" id="UP000827889">
    <property type="component" value="Chromosome 6"/>
</dbReference>
<feature type="transmembrane region" description="Helical" evidence="7">
    <location>
        <begin position="247"/>
        <end position="268"/>
    </location>
</feature>
<feature type="transmembrane region" description="Helical" evidence="7">
    <location>
        <begin position="361"/>
        <end position="380"/>
    </location>
</feature>
<feature type="transmembrane region" description="Helical" evidence="7">
    <location>
        <begin position="90"/>
        <end position="109"/>
    </location>
</feature>
<feature type="transmembrane region" description="Helical" evidence="7">
    <location>
        <begin position="475"/>
        <end position="496"/>
    </location>
</feature>
<evidence type="ECO:0000256" key="6">
    <source>
        <dbReference type="ARBA" id="ARBA00023136"/>
    </source>
</evidence>
<dbReference type="AlphaFoldDB" id="A0A8B8P9D8"/>
<keyword evidence="5 7" id="KW-1133">Transmembrane helix</keyword>
<proteinExistence type="inferred from homology"/>
<comment type="similarity">
    <text evidence="2">Belongs to the YSL (TC 2.A.67.2) family.</text>
</comment>
<evidence type="ECO:0000256" key="2">
    <source>
        <dbReference type="ARBA" id="ARBA00010276"/>
    </source>
</evidence>
<dbReference type="RefSeq" id="XP_030531445.2">
    <property type="nucleotide sequence ID" value="XM_030675585.2"/>
</dbReference>
<gene>
    <name evidence="9" type="primary">LOC115741597</name>
</gene>
<dbReference type="PANTHER" id="PTHR31645:SF22">
    <property type="entry name" value="METAL-NICOTIANAMINE TRANSPORTER YSL7-RELATED"/>
    <property type="match status" value="1"/>
</dbReference>
<feature type="transmembrane region" description="Helical" evidence="7">
    <location>
        <begin position="293"/>
        <end position="317"/>
    </location>
</feature>
<accession>A0A8B8P9D8</accession>
<comment type="subcellular location">
    <subcellularLocation>
        <location evidence="1">Membrane</location>
        <topology evidence="1">Multi-pass membrane protein</topology>
    </subcellularLocation>
</comment>
<dbReference type="GeneID" id="115741597"/>
<feature type="transmembrane region" description="Helical" evidence="7">
    <location>
        <begin position="537"/>
        <end position="553"/>
    </location>
</feature>
<evidence type="ECO:0000313" key="8">
    <source>
        <dbReference type="Proteomes" id="UP000827889"/>
    </source>
</evidence>
<feature type="transmembrane region" description="Helical" evidence="7">
    <location>
        <begin position="171"/>
        <end position="193"/>
    </location>
</feature>
<dbReference type="Pfam" id="PF03169">
    <property type="entry name" value="OPT"/>
    <property type="match status" value="2"/>
</dbReference>
<evidence type="ECO:0000256" key="5">
    <source>
        <dbReference type="ARBA" id="ARBA00022989"/>
    </source>
</evidence>
<evidence type="ECO:0000313" key="9">
    <source>
        <dbReference type="RefSeq" id="XP_030531445.2"/>
    </source>
</evidence>
<feature type="transmembrane region" description="Helical" evidence="7">
    <location>
        <begin position="606"/>
        <end position="630"/>
    </location>
</feature>
<feature type="transmembrane region" description="Helical" evidence="7">
    <location>
        <begin position="130"/>
        <end position="151"/>
    </location>
</feature>
<evidence type="ECO:0000256" key="1">
    <source>
        <dbReference type="ARBA" id="ARBA00004141"/>
    </source>
</evidence>
<organism evidence="8 9">
    <name type="scientific">Rhodamnia argentea</name>
    <dbReference type="NCBI Taxonomy" id="178133"/>
    <lineage>
        <taxon>Eukaryota</taxon>
        <taxon>Viridiplantae</taxon>
        <taxon>Streptophyta</taxon>
        <taxon>Embryophyta</taxon>
        <taxon>Tracheophyta</taxon>
        <taxon>Spermatophyta</taxon>
        <taxon>Magnoliopsida</taxon>
        <taxon>eudicotyledons</taxon>
        <taxon>Gunneridae</taxon>
        <taxon>Pentapetalae</taxon>
        <taxon>rosids</taxon>
        <taxon>malvids</taxon>
        <taxon>Myrtales</taxon>
        <taxon>Myrtaceae</taxon>
        <taxon>Myrtoideae</taxon>
        <taxon>Myrteae</taxon>
        <taxon>Australasian group</taxon>
        <taxon>Rhodamnia</taxon>
    </lineage>
</organism>
<dbReference type="PANTHER" id="PTHR31645">
    <property type="entry name" value="OLIGOPEPTIDE TRANSPORTER YGL114W-RELATED"/>
    <property type="match status" value="1"/>
</dbReference>
<evidence type="ECO:0000256" key="4">
    <source>
        <dbReference type="ARBA" id="ARBA00022692"/>
    </source>
</evidence>
<evidence type="ECO:0000256" key="3">
    <source>
        <dbReference type="ARBA" id="ARBA00022448"/>
    </source>
</evidence>
<feature type="transmembrane region" description="Helical" evidence="7">
    <location>
        <begin position="565"/>
        <end position="594"/>
    </location>
</feature>
<dbReference type="GO" id="GO:0035673">
    <property type="term" value="F:oligopeptide transmembrane transporter activity"/>
    <property type="evidence" value="ECO:0007669"/>
    <property type="project" value="InterPro"/>
</dbReference>
<name>A0A8B8P9D8_9MYRT</name>
<keyword evidence="6 7" id="KW-0472">Membrane</keyword>
<evidence type="ECO:0000256" key="7">
    <source>
        <dbReference type="SAM" id="Phobius"/>
    </source>
</evidence>
<keyword evidence="8" id="KW-1185">Reference proteome</keyword>
<dbReference type="GO" id="GO:0016020">
    <property type="term" value="C:membrane"/>
    <property type="evidence" value="ECO:0007669"/>
    <property type="project" value="UniProtKB-SubCell"/>
</dbReference>
<dbReference type="InterPro" id="IPR004813">
    <property type="entry name" value="OPT"/>
</dbReference>
<dbReference type="KEGG" id="rarg:115741597"/>
<dbReference type="InterPro" id="IPR045035">
    <property type="entry name" value="YSL-like"/>
</dbReference>
<sequence>MSSTEDGEKIQMDRQDWPCDYKTLAPETSANNEEKPRELHSVEFILKGKEVPPWQRQLTLRALVVSCAMGAFWTIYILKMDLILNFIPPVNLFGGAFSFVFISMWTKLLNATGLLSQPFTRQENTVVQTCVDSIVSIALSGGFSSYLFAMSDTVAKQSPGPVDPYDIKNPSLGWMILFLFLTSSAGLLSILPLRRFMLIDKKLTYPTGYATGNIINSFHTPQIGKLNGSFNFAFHSSYIGVGMMSPFVITYSQLLGAILASGILWPYIDTKKGDWYPADATARRLSGPRAYRVYFSLAIITGDAVYNMIKFIVIGLFKNKKISNAAGSPFAEDPFHEKSPVSYDEEVRTKAFLEDLIPNEVAVGGYVAIASISTAVFPFIFPPLKWYYILIIYLIAPILGFCKAYAAGLTDMSITSNLGKLAIFTFASWAGKARGSVLVGLAACGVIMNSVDGASDVMESFKVGYMTLSSPKSLLLSKLIGTLMGCVISPSIFLYLRSHNPGFGTPQSRFSAAWSGSFREAATHATGGFSTLPKHCLELSLAFFLAAILVDLLRDSMPKKWRNVIPIPVAFAVPFYIGAYITVDMCVGYLIFYIWRGKNKVQAETFAPLVGSAFIFADGLWLFPVSVLNMKKITAPMCMRFWPKQMDSQVETCLNSDSLMSLSSHFPIGVRSSISNPRFQPAGDALAPMLLVRGLVAGLARAMIKYAKKAEGLVDRVDNVGTGGYGASTVKHVDQCFYTCCSLRCNRVAKVTLISA</sequence>
<feature type="transmembrane region" description="Helical" evidence="7">
    <location>
        <begin position="386"/>
        <end position="406"/>
    </location>
</feature>
<keyword evidence="3" id="KW-0813">Transport</keyword>
<dbReference type="NCBIfam" id="TIGR00728">
    <property type="entry name" value="OPT_sfam"/>
    <property type="match status" value="1"/>
</dbReference>